<keyword evidence="4 11" id="KW-0328">Glycosyltransferase</keyword>
<feature type="transmembrane region" description="Helical" evidence="11">
    <location>
        <begin position="817"/>
        <end position="835"/>
    </location>
</feature>
<dbReference type="CDD" id="cd04190">
    <property type="entry name" value="Chitin_synth_C"/>
    <property type="match status" value="1"/>
</dbReference>
<comment type="caution">
    <text evidence="13">The sequence shown here is derived from an EMBL/GenBank/DDBJ whole genome shotgun (WGS) entry which is preliminary data.</text>
</comment>
<dbReference type="Pfam" id="PF01644">
    <property type="entry name" value="Chitin_synth_1"/>
    <property type="match status" value="1"/>
</dbReference>
<evidence type="ECO:0000256" key="6">
    <source>
        <dbReference type="ARBA" id="ARBA00022692"/>
    </source>
</evidence>
<evidence type="ECO:0000256" key="8">
    <source>
        <dbReference type="ARBA" id="ARBA00023136"/>
    </source>
</evidence>
<dbReference type="InterPro" id="IPR013616">
    <property type="entry name" value="Chitin_synth_N"/>
</dbReference>
<dbReference type="Pfam" id="PF08407">
    <property type="entry name" value="Chitin_synth_1N"/>
    <property type="match status" value="1"/>
</dbReference>
<comment type="caution">
    <text evidence="11">Lacks conserved residue(s) required for the propagation of feature annotation.</text>
</comment>
<accession>A0ABM8VVX1</accession>
<evidence type="ECO:0000256" key="1">
    <source>
        <dbReference type="ARBA" id="ARBA00004651"/>
    </source>
</evidence>
<comment type="catalytic activity">
    <reaction evidence="11">
        <text>[(1-&gt;4)-N-acetyl-beta-D-glucosaminyl](n) + UDP-N-acetyl-alpha-D-glucosamine = [(1-&gt;4)-N-acetyl-beta-D-glucosaminyl](n+1) + UDP + H(+)</text>
        <dbReference type="Rhea" id="RHEA:16637"/>
        <dbReference type="Rhea" id="RHEA-COMP:9593"/>
        <dbReference type="Rhea" id="RHEA-COMP:9595"/>
        <dbReference type="ChEBI" id="CHEBI:15378"/>
        <dbReference type="ChEBI" id="CHEBI:17029"/>
        <dbReference type="ChEBI" id="CHEBI:57705"/>
        <dbReference type="ChEBI" id="CHEBI:58223"/>
        <dbReference type="EC" id="2.4.1.16"/>
    </reaction>
</comment>
<comment type="function">
    <text evidence="10 11">Polymerizes chitin, a structural polymer of the cell wall and septum, by transferring the sugar moiety of UDP-GlcNAc to the non-reducing end of the growing chitin polymer.</text>
</comment>
<evidence type="ECO:0000256" key="5">
    <source>
        <dbReference type="ARBA" id="ARBA00022679"/>
    </source>
</evidence>
<keyword evidence="6 11" id="KW-0812">Transmembrane</keyword>
<evidence type="ECO:0000256" key="9">
    <source>
        <dbReference type="ARBA" id="ARBA00023316"/>
    </source>
</evidence>
<feature type="domain" description="TLDc" evidence="12">
    <location>
        <begin position="143"/>
        <end position="302"/>
    </location>
</feature>
<evidence type="ECO:0000256" key="7">
    <source>
        <dbReference type="ARBA" id="ARBA00022989"/>
    </source>
</evidence>
<keyword evidence="3 11" id="KW-1003">Cell membrane</keyword>
<organism evidence="13 14">
    <name type="scientific">Gigaspora margarita</name>
    <dbReference type="NCBI Taxonomy" id="4874"/>
    <lineage>
        <taxon>Eukaryota</taxon>
        <taxon>Fungi</taxon>
        <taxon>Fungi incertae sedis</taxon>
        <taxon>Mucoromycota</taxon>
        <taxon>Glomeromycotina</taxon>
        <taxon>Glomeromycetes</taxon>
        <taxon>Diversisporales</taxon>
        <taxon>Gigasporaceae</taxon>
        <taxon>Gigaspora</taxon>
    </lineage>
</organism>
<dbReference type="InterPro" id="IPR029044">
    <property type="entry name" value="Nucleotide-diphossugar_trans"/>
</dbReference>
<feature type="transmembrane region" description="Helical" evidence="11">
    <location>
        <begin position="847"/>
        <end position="869"/>
    </location>
</feature>
<evidence type="ECO:0000313" key="14">
    <source>
        <dbReference type="Proteomes" id="UP000789901"/>
    </source>
</evidence>
<dbReference type="SMART" id="SM00584">
    <property type="entry name" value="TLDc"/>
    <property type="match status" value="1"/>
</dbReference>
<keyword evidence="14" id="KW-1185">Reference proteome</keyword>
<dbReference type="SUPFAM" id="SSF53448">
    <property type="entry name" value="Nucleotide-diphospho-sugar transferases"/>
    <property type="match status" value="1"/>
</dbReference>
<dbReference type="PANTHER" id="PTHR22914">
    <property type="entry name" value="CHITIN SYNTHASE"/>
    <property type="match status" value="1"/>
</dbReference>
<evidence type="ECO:0000256" key="2">
    <source>
        <dbReference type="ARBA" id="ARBA00012543"/>
    </source>
</evidence>
<comment type="subcellular location">
    <subcellularLocation>
        <location evidence="1 11">Cell membrane</location>
        <topology evidence="1 11">Multi-pass membrane protein</topology>
    </subcellularLocation>
</comment>
<evidence type="ECO:0000256" key="3">
    <source>
        <dbReference type="ARBA" id="ARBA00022475"/>
    </source>
</evidence>
<dbReference type="InterPro" id="IPR004835">
    <property type="entry name" value="Chitin_synth"/>
</dbReference>
<name>A0ABM8VVX1_GIGMA</name>
<dbReference type="PROSITE" id="PS51886">
    <property type="entry name" value="TLDC"/>
    <property type="match status" value="1"/>
</dbReference>
<evidence type="ECO:0000259" key="12">
    <source>
        <dbReference type="PROSITE" id="PS51886"/>
    </source>
</evidence>
<keyword evidence="8 11" id="KW-0472">Membrane</keyword>
<feature type="transmembrane region" description="Helical" evidence="11">
    <location>
        <begin position="738"/>
        <end position="756"/>
    </location>
</feature>
<reference evidence="13 14" key="1">
    <citation type="submission" date="2021-06" db="EMBL/GenBank/DDBJ databases">
        <authorList>
            <person name="Kallberg Y."/>
            <person name="Tangrot J."/>
            <person name="Rosling A."/>
        </authorList>
    </citation>
    <scope>NUCLEOTIDE SEQUENCE [LARGE SCALE GENOMIC DNA]</scope>
    <source>
        <strain evidence="13 14">120-4 pot B 10/14</strain>
    </source>
</reference>
<evidence type="ECO:0000256" key="11">
    <source>
        <dbReference type="RuleBase" id="RU366040"/>
    </source>
</evidence>
<keyword evidence="5 11" id="KW-0808">Transferase</keyword>
<evidence type="ECO:0000313" key="13">
    <source>
        <dbReference type="EMBL" id="CAG8459719.1"/>
    </source>
</evidence>
<dbReference type="Proteomes" id="UP000789901">
    <property type="component" value="Unassembled WGS sequence"/>
</dbReference>
<dbReference type="EMBL" id="CAJVQB010000032">
    <property type="protein sequence ID" value="CAG8459719.1"/>
    <property type="molecule type" value="Genomic_DNA"/>
</dbReference>
<keyword evidence="9 11" id="KW-0961">Cell wall biogenesis/degradation</keyword>
<evidence type="ECO:0000256" key="10">
    <source>
        <dbReference type="ARBA" id="ARBA00024009"/>
    </source>
</evidence>
<comment type="similarity">
    <text evidence="11">Belongs to the chitin synthase family.</text>
</comment>
<dbReference type="PANTHER" id="PTHR22914:SF9">
    <property type="entry name" value="CHITIN SYNTHASE 1"/>
    <property type="match status" value="1"/>
</dbReference>
<sequence length="980" mass="113651">MRTLLDTFSLADEMGIRVLRDGLKSYFIENIMTIMKNNPLLVLEFIKKFILYDDLKKVLLKALCLNPALLFNFDNKEIPENILHELISRFNQITSDEINDIIRKYKKRRIINNEIFSEVQKRYEKFKDNNYDVRDGNFCLRSEIIDLDTAKKLIAWISRKEYNKCWYKFELLFNMKHDGLKSETFHKNCDGKGPTIVIIKLLDSDLIGGYNPLDWEGGNVWKKTSDSFLFQKIRRNYKKVNIKPGSEGMAIRCGTAYGPTFGRNDLCIQNGSGFCMVKDSQYESLSVSGRFQIASYEPVKLTNGNLVFECPVPKSLLKKVKYTKSEEFTDIRYTAITCDPDEFEIKKYLIRQKKYKRDTEIMIVITMYNENDTLFIKTMSSVIKNVAYICSKESWGDEGWQKIVVLIVSDGRNKINKRTLNVLSAMGCYQDGIMQDYVKKKAVTAHLFEYTTQLMVDNDFNVKGKDYNIPPVQVMFCLKEINAKKLNSHRWSFNAFAPLLNPNICILLDVGTKPSQTSVYHLWKAFNSDSHVGGACGEIKVDLGHKCRNLLNPLIASQNFEYKMSNILDKPSESVFGYISVLPGAFSAYRYKAIINGPLESYFKGETMHGSDATKTGIFEANMYLAEDRILSFELVIKKNESWKLKYVKSAKAETDVPDNVPEFISQRRRWLNGSFFTAFYSISKFTRIWRSGQPFFRKILLQIQFVYNGIQLIFNWFSLSTTSNPAIDPFKGHGDNLFDAAQSLYLIIIVIIFICSMGNRPQGTKLIYTLCIVLFAIIMAFMLYCSIYIMYLTVSKAVPQIDFKNLSNIQETLRNAAFHDIIISVGLTYLLYLFSSFIHCEPWHMFSCLVQYLLLVPSYVNIIMIYAFCNTHDVSWGTKGDNINIGNLNGVLLTEEDPESVKINIIEEGEDKNAAYENIIQELKNKDYEEKKHRNDIIKKDDYYRLFRTNFVLSWIFTNDQKIKEYFDENYKDLYENKF</sequence>
<protein>
    <recommendedName>
        <fullName evidence="2 11">Chitin synthase</fullName>
        <ecNumber evidence="2 11">2.4.1.16</ecNumber>
    </recommendedName>
</protein>
<feature type="transmembrane region" description="Helical" evidence="11">
    <location>
        <begin position="768"/>
        <end position="792"/>
    </location>
</feature>
<dbReference type="EC" id="2.4.1.16" evidence="2 11"/>
<proteinExistence type="inferred from homology"/>
<gene>
    <name evidence="13" type="ORF">GMARGA_LOCUS243</name>
</gene>
<keyword evidence="7 11" id="KW-1133">Transmembrane helix</keyword>
<dbReference type="Pfam" id="PF07534">
    <property type="entry name" value="TLD"/>
    <property type="match status" value="1"/>
</dbReference>
<dbReference type="InterPro" id="IPR006571">
    <property type="entry name" value="TLDc_dom"/>
</dbReference>
<evidence type="ECO:0000256" key="4">
    <source>
        <dbReference type="ARBA" id="ARBA00022676"/>
    </source>
</evidence>